<feature type="region of interest" description="Disordered" evidence="1">
    <location>
        <begin position="748"/>
        <end position="782"/>
    </location>
</feature>
<evidence type="ECO:0000313" key="3">
    <source>
        <dbReference type="Proteomes" id="UP000515163"/>
    </source>
</evidence>
<dbReference type="InterPro" id="IPR003323">
    <property type="entry name" value="OTU_dom"/>
</dbReference>
<dbReference type="Gene3D" id="3.90.70.80">
    <property type="match status" value="1"/>
</dbReference>
<feature type="region of interest" description="Disordered" evidence="1">
    <location>
        <begin position="1"/>
        <end position="22"/>
    </location>
</feature>
<dbReference type="GeneID" id="116288302"/>
<dbReference type="PANTHER" id="PTHR12419:SF115">
    <property type="entry name" value="PROTEIN OVARIAN TUMOR LOCUS-RELATED"/>
    <property type="match status" value="1"/>
</dbReference>
<feature type="compositionally biased region" description="Polar residues" evidence="1">
    <location>
        <begin position="1014"/>
        <end position="1026"/>
    </location>
</feature>
<feature type="compositionally biased region" description="Basic residues" evidence="1">
    <location>
        <begin position="1"/>
        <end position="12"/>
    </location>
</feature>
<feature type="compositionally biased region" description="Basic residues" evidence="1">
    <location>
        <begin position="408"/>
        <end position="420"/>
    </location>
</feature>
<dbReference type="GO" id="GO:0061578">
    <property type="term" value="F:K63-linked deubiquitinase activity"/>
    <property type="evidence" value="ECO:0007669"/>
    <property type="project" value="TreeGrafter"/>
</dbReference>
<dbReference type="OrthoDB" id="20273at2759"/>
<feature type="region of interest" description="Disordered" evidence="1">
    <location>
        <begin position="223"/>
        <end position="273"/>
    </location>
</feature>
<protein>
    <submittedName>
        <fullName evidence="4">Uncharacterized protein LOC116288302</fullName>
    </submittedName>
</protein>
<feature type="compositionally biased region" description="Polar residues" evidence="1">
    <location>
        <begin position="555"/>
        <end position="571"/>
    </location>
</feature>
<gene>
    <name evidence="4" type="primary">LOC116288302</name>
</gene>
<feature type="compositionally biased region" description="Basic and acidic residues" evidence="1">
    <location>
        <begin position="572"/>
        <end position="604"/>
    </location>
</feature>
<dbReference type="AlphaFoldDB" id="A0A6P8HED8"/>
<feature type="region of interest" description="Disordered" evidence="1">
    <location>
        <begin position="673"/>
        <end position="707"/>
    </location>
</feature>
<feature type="domain" description="OTU" evidence="2">
    <location>
        <begin position="40"/>
        <end position="161"/>
    </location>
</feature>
<feature type="compositionally biased region" description="Basic and acidic residues" evidence="1">
    <location>
        <begin position="1027"/>
        <end position="1037"/>
    </location>
</feature>
<reference evidence="4" key="1">
    <citation type="submission" date="2025-08" db="UniProtKB">
        <authorList>
            <consortium name="RefSeq"/>
        </authorList>
    </citation>
    <scope>IDENTIFICATION</scope>
</reference>
<evidence type="ECO:0000259" key="2">
    <source>
        <dbReference type="PROSITE" id="PS50802"/>
    </source>
</evidence>
<organism evidence="3 4">
    <name type="scientific">Actinia tenebrosa</name>
    <name type="common">Australian red waratah sea anemone</name>
    <dbReference type="NCBI Taxonomy" id="6105"/>
    <lineage>
        <taxon>Eukaryota</taxon>
        <taxon>Metazoa</taxon>
        <taxon>Cnidaria</taxon>
        <taxon>Anthozoa</taxon>
        <taxon>Hexacorallia</taxon>
        <taxon>Actiniaria</taxon>
        <taxon>Actiniidae</taxon>
        <taxon>Actinia</taxon>
    </lineage>
</organism>
<evidence type="ECO:0000256" key="1">
    <source>
        <dbReference type="SAM" id="MobiDB-lite"/>
    </source>
</evidence>
<dbReference type="RefSeq" id="XP_031550935.1">
    <property type="nucleotide sequence ID" value="XM_031695075.1"/>
</dbReference>
<sequence>MPTKVPNRKKKPGLLGTTTNGGAGSFNDSAMDEFLAKRGLYRKPIAKDGSCLFRAVSEQVHNCQARHLDVRNQCIAFMRQNRGLFEEFVEGPFDHHLFKLQNPKEWAGQVEITALSQMYRKDFVVYQDINSLPTKVTDHGYKDKILLCYSNGNHYDIIYPNKFQEHAAMCQSLLYEMVYNKVFIELDKKEKKGKQKGTSTVTENSRNDQKSIMELVNGCMTDGTDAVENSGDDDGWTEVKSKARAKHERLSKPVEVEETKEAEETKSKPSDDQKNLWELRRSVDPHLYRNISLEVWEEEKNVRQQQDLVVAATLQYKINDRCMVKLGPPNAPVEKNYSAIIKEDYTGLETVLVYIPELKEKKSVPIHCVKISDTQQGHNYKDLSGYYKKEEAANGPAPEDGSKDDNKNKKKRPPRGRRGPGKGGDDTGNVSEDAPRGRGRQRDRYSNRRRFPNSKDDKYVKDEEEARFMAEQLKLVELQEKDAKAFPALPVRGTAQVSPTSASAAVDVTQPPDVEIKVSQPTQQVEEKSQENDKGSASIESSPAVFWSRLKTKPANETANQSISPATSPTTRKPENHQQQTLEERTKEVISNKDENAFDKKEPQESTVTEDVEAEPVQEKEVVIEEVKPASSNVKQANALEMENKQFQPAQLKPLPIDVKHSKASGQVFEVKIPQPAKLMQQSKTSPPSKLTQQLKSPPRSSETSVTDKNIVPSLVELHDKITEPVIKNEMNEDKKEIIVPNVNENLESTPDLRHKEPPLEPLSSTVKQTSDVAVEENSVKEEEPVKDYKTKVVDAISTGATPERKTVTFAEKHKEIPAVPYGQSQKGILIVNGTNRPNQTGEQGYRSPSTEDYTAVSKDSKLPQEVIEKDIQTFQSAIANEGLQSSVSTVQQQNQAPLQYIMPYAFPPPPHGLQPSVLSVDENGNDLPEDIPTLRYFYNLGYRYHQFLINMTNQMNNQQMLYMYQGTTMQDQMMQPNPQPGVSMPQQQMYANMHHQQLAYQGIQNYQQASFQMHSTMPQTSQDSTPQHDRTSERTAHTSHTTHQQQAQQMPHQQQSGHFQQQPQQQQYFNQSWRPRPHFNNKSHASHHGNVSQAQRYTYPNAVGTARQPQYKDSNKQNRKHGMKNRNDFLGNMPHVQNQSMSHNQATPSQPTSYYIGADQNKGAGNEYYPGNLTYNYHPHMPSGMPPHSTISTRGNYN</sequence>
<dbReference type="SUPFAM" id="SSF54001">
    <property type="entry name" value="Cysteine proteinases"/>
    <property type="match status" value="1"/>
</dbReference>
<dbReference type="KEGG" id="aten:116288302"/>
<feature type="region of interest" description="Disordered" evidence="1">
    <location>
        <begin position="1104"/>
        <end position="1153"/>
    </location>
</feature>
<keyword evidence="3" id="KW-1185">Reference proteome</keyword>
<evidence type="ECO:0000313" key="4">
    <source>
        <dbReference type="RefSeq" id="XP_031550935.1"/>
    </source>
</evidence>
<accession>A0A6P8HED8</accession>
<dbReference type="InterPro" id="IPR050704">
    <property type="entry name" value="Peptidase_C85-like"/>
</dbReference>
<proteinExistence type="predicted"/>
<feature type="compositionally biased region" description="Basic and acidic residues" evidence="1">
    <location>
        <begin position="525"/>
        <end position="534"/>
    </location>
</feature>
<feature type="compositionally biased region" description="Polar residues" evidence="1">
    <location>
        <begin position="763"/>
        <end position="772"/>
    </location>
</feature>
<dbReference type="InParanoid" id="A0A6P8HED8"/>
<feature type="region of interest" description="Disordered" evidence="1">
    <location>
        <begin position="1014"/>
        <end position="1069"/>
    </location>
</feature>
<dbReference type="GO" id="GO:0016579">
    <property type="term" value="P:protein deubiquitination"/>
    <property type="evidence" value="ECO:0007669"/>
    <property type="project" value="TreeGrafter"/>
</dbReference>
<name>A0A6P8HED8_ACTTE</name>
<dbReference type="PANTHER" id="PTHR12419">
    <property type="entry name" value="OTU DOMAIN CONTAINING PROTEIN"/>
    <property type="match status" value="1"/>
</dbReference>
<feature type="compositionally biased region" description="Polar residues" evidence="1">
    <location>
        <begin position="680"/>
        <end position="707"/>
    </location>
</feature>
<dbReference type="Proteomes" id="UP000515163">
    <property type="component" value="Unplaced"/>
</dbReference>
<feature type="compositionally biased region" description="Polar residues" evidence="1">
    <location>
        <begin position="1136"/>
        <end position="1153"/>
    </location>
</feature>
<feature type="region of interest" description="Disordered" evidence="1">
    <location>
        <begin position="390"/>
        <end position="458"/>
    </location>
</feature>
<dbReference type="InterPro" id="IPR038765">
    <property type="entry name" value="Papain-like_cys_pep_sf"/>
</dbReference>
<dbReference type="Pfam" id="PF02338">
    <property type="entry name" value="OTU"/>
    <property type="match status" value="1"/>
</dbReference>
<feature type="compositionally biased region" description="Low complexity" evidence="1">
    <location>
        <begin position="1039"/>
        <end position="1068"/>
    </location>
</feature>
<feature type="compositionally biased region" description="Basic and acidic residues" evidence="1">
    <location>
        <begin position="433"/>
        <end position="446"/>
    </location>
</feature>
<feature type="region of interest" description="Disordered" evidence="1">
    <location>
        <begin position="494"/>
        <end position="625"/>
    </location>
</feature>
<dbReference type="GO" id="GO:0004843">
    <property type="term" value="F:cysteine-type deubiquitinase activity"/>
    <property type="evidence" value="ECO:0007669"/>
    <property type="project" value="TreeGrafter"/>
</dbReference>
<dbReference type="PROSITE" id="PS50802">
    <property type="entry name" value="OTU"/>
    <property type="match status" value="1"/>
</dbReference>
<feature type="compositionally biased region" description="Basic and acidic residues" evidence="1">
    <location>
        <begin position="248"/>
        <end position="273"/>
    </location>
</feature>